<dbReference type="PANTHER" id="PTHR24198">
    <property type="entry name" value="ANKYRIN REPEAT AND PROTEIN KINASE DOMAIN-CONTAINING PROTEIN"/>
    <property type="match status" value="1"/>
</dbReference>
<feature type="domain" description="GPI inositol-deacylase winged helix" evidence="5">
    <location>
        <begin position="504"/>
        <end position="579"/>
    </location>
</feature>
<dbReference type="Proteomes" id="UP000651452">
    <property type="component" value="Unassembled WGS sequence"/>
</dbReference>
<dbReference type="AlphaFoldDB" id="A0A8H7ISV6"/>
<evidence type="ECO:0000259" key="5">
    <source>
        <dbReference type="Pfam" id="PF22939"/>
    </source>
</evidence>
<feature type="repeat" description="ANK" evidence="3">
    <location>
        <begin position="988"/>
        <end position="1020"/>
    </location>
</feature>
<dbReference type="InterPro" id="IPR056884">
    <property type="entry name" value="NPHP3-like_N"/>
</dbReference>
<name>A0A8H7ISV6_9PLEO</name>
<dbReference type="InterPro" id="IPR054471">
    <property type="entry name" value="GPIID_WHD"/>
</dbReference>
<dbReference type="Pfam" id="PF00023">
    <property type="entry name" value="Ank"/>
    <property type="match status" value="1"/>
</dbReference>
<evidence type="ECO:0000256" key="3">
    <source>
        <dbReference type="PROSITE-ProRule" id="PRU00023"/>
    </source>
</evidence>
<evidence type="ECO:0000256" key="1">
    <source>
        <dbReference type="ARBA" id="ARBA00022737"/>
    </source>
</evidence>
<proteinExistence type="predicted"/>
<dbReference type="OrthoDB" id="195446at2759"/>
<evidence type="ECO:0000256" key="4">
    <source>
        <dbReference type="SAM" id="MobiDB-lite"/>
    </source>
</evidence>
<keyword evidence="2 3" id="KW-0040">ANK repeat</keyword>
<comment type="caution">
    <text evidence="7">The sequence shown here is derived from an EMBL/GenBank/DDBJ whole genome shotgun (WGS) entry which is preliminary data.</text>
</comment>
<evidence type="ECO:0000259" key="6">
    <source>
        <dbReference type="Pfam" id="PF24883"/>
    </source>
</evidence>
<dbReference type="EMBL" id="RZGK01000020">
    <property type="protein sequence ID" value="KAF9691710.1"/>
    <property type="molecule type" value="Genomic_DNA"/>
</dbReference>
<evidence type="ECO:0008006" key="9">
    <source>
        <dbReference type="Google" id="ProtNLM"/>
    </source>
</evidence>
<dbReference type="Gene3D" id="3.40.50.300">
    <property type="entry name" value="P-loop containing nucleotide triphosphate hydrolases"/>
    <property type="match status" value="1"/>
</dbReference>
<evidence type="ECO:0000313" key="7">
    <source>
        <dbReference type="EMBL" id="KAF9691710.1"/>
    </source>
</evidence>
<dbReference type="SUPFAM" id="SSF52540">
    <property type="entry name" value="P-loop containing nucleoside triphosphate hydrolases"/>
    <property type="match status" value="1"/>
</dbReference>
<dbReference type="InterPro" id="IPR002110">
    <property type="entry name" value="Ankyrin_rpt"/>
</dbReference>
<dbReference type="Pfam" id="PF24883">
    <property type="entry name" value="NPHP3_N"/>
    <property type="match status" value="1"/>
</dbReference>
<dbReference type="Gene3D" id="1.25.40.20">
    <property type="entry name" value="Ankyrin repeat-containing domain"/>
    <property type="match status" value="3"/>
</dbReference>
<feature type="repeat" description="ANK" evidence="3">
    <location>
        <begin position="887"/>
        <end position="919"/>
    </location>
</feature>
<evidence type="ECO:0000313" key="8">
    <source>
        <dbReference type="Proteomes" id="UP000651452"/>
    </source>
</evidence>
<dbReference type="SMART" id="SM00248">
    <property type="entry name" value="ANK"/>
    <property type="match status" value="10"/>
</dbReference>
<accession>A0A8H7ISV6</accession>
<organism evidence="7 8">
    <name type="scientific">Ascochyta lentis</name>
    <dbReference type="NCBI Taxonomy" id="205686"/>
    <lineage>
        <taxon>Eukaryota</taxon>
        <taxon>Fungi</taxon>
        <taxon>Dikarya</taxon>
        <taxon>Ascomycota</taxon>
        <taxon>Pezizomycotina</taxon>
        <taxon>Dothideomycetes</taxon>
        <taxon>Pleosporomycetidae</taxon>
        <taxon>Pleosporales</taxon>
        <taxon>Pleosporineae</taxon>
        <taxon>Didymellaceae</taxon>
        <taxon>Ascochyta</taxon>
    </lineage>
</organism>
<keyword evidence="1" id="KW-0677">Repeat</keyword>
<feature type="repeat" description="ANK" evidence="3">
    <location>
        <begin position="920"/>
        <end position="952"/>
    </location>
</feature>
<feature type="domain" description="Nephrocystin 3-like N-terminal" evidence="6">
    <location>
        <begin position="232"/>
        <end position="392"/>
    </location>
</feature>
<dbReference type="PROSITE" id="PS50297">
    <property type="entry name" value="ANK_REP_REGION"/>
    <property type="match status" value="4"/>
</dbReference>
<reference evidence="7" key="2">
    <citation type="submission" date="2020-09" db="EMBL/GenBank/DDBJ databases">
        <title>Reference genome assembly for Australian Ascochyta lentis isolate Al4.</title>
        <authorList>
            <person name="Lee R.C."/>
            <person name="Farfan-Caceres L.M."/>
            <person name="Debler J.W."/>
            <person name="Williams A.H."/>
            <person name="Henares B.M."/>
        </authorList>
    </citation>
    <scope>NUCLEOTIDE SEQUENCE</scope>
    <source>
        <strain evidence="7">Al4</strain>
    </source>
</reference>
<feature type="repeat" description="ANK" evidence="3">
    <location>
        <begin position="682"/>
        <end position="714"/>
    </location>
</feature>
<feature type="region of interest" description="Disordered" evidence="4">
    <location>
        <begin position="1090"/>
        <end position="1119"/>
    </location>
</feature>
<gene>
    <name evidence="7" type="ORF">EKO04_010492</name>
</gene>
<dbReference type="InterPro" id="IPR027417">
    <property type="entry name" value="P-loop_NTPase"/>
</dbReference>
<feature type="repeat" description="ANK" evidence="3">
    <location>
        <begin position="854"/>
        <end position="886"/>
    </location>
</feature>
<sequence>MEVAASIIAVLQISGKVTTFIQTASGAKTDRQRLRDAIRACEDILQELKDNADTSEAGKAWVERMQVLNQPGGILDRLRTALSLVQTKLQSDSIGKISKWPFQEKETMKLIEAIEREKSLLHLALSNHAGRLLHEINTRSQGNTEQLVELARMLDLNTDLSRDTLLNLNELKLSQSELKSSQAKLDSGMEALQKCDDALKEKQKRQEILDWLSKADHISSYHDAIHRRHAATGTWFLDSDEYRLWLATKGRTLFCPGMPGAGKTILASVVISDLNERYKSEPLYGVVFLFNVFNEKQSSKELLASLLQQLAERHEHLPVPVRELYKRRDDGRKPLLLQNITESLHAVASSLQRVFVVIDALDECNINSVRDFLTAIFALRDGCNINILATSRNIPDIASQFQAADVLEIRARDEDIQQFVRGTSHRLSKIAQNDPKLLDETAVKIAQSAQGMFLLAQLHVDSLAFKKSKKAFRDALTELASGSAAYDDAYEAAMTRTNGQTKEQAQFARDVLTWVVCARSPLTSLELCEALAVEDGVFDLDPENRPCLEDILSVCAGLIVTDEGSNKIRLVHYTTRKYFDRTKERWFPNAELAIAKTCITYLSLPDPEQYHRSHWVVSMNQGMNRRDDGGYDRLLQNYAARHWAVHASCTDISQVQGAILNFLSQPALVRFALEELHGRVVSEATGLHLAVRFGLENIVVKLLELGFDANAVAKYGTYSHHMDLPSCPEHSALTIAAEYGYGSIVKLLLSVDARVDTQFTSPHSWSPIQTATINGHGDIVKLLLAGSTMRDLKLSLSWAIRVNSVSLCEILLERAPVEPDDHFTPLHDTASKGLTDIVVLLLKNRFPKDAKDTDGQTPLFHAALQGHAHVVRQLLIADVTVDVADRRNQTPLDAAIESGHAEVVKLLLDAGANVGHQHVQGRTMLHTALSRCQANMVELLLNAGARVDIQDAAGRFPLHIAAIEGLVSSFECILSMSRGNDVSLRDSAGCTPLHLAAATGNLKIVECILSKGVNVDLQDDAGRTALWHACKDRNKSVASKLLSFGANWQIADHAGLDCNAATGFKETWGPFQRFENHRAILDLMRKRREGTAPDASERHSCVHTDEDIDLESASAQALK</sequence>
<evidence type="ECO:0000256" key="2">
    <source>
        <dbReference type="ARBA" id="ARBA00023043"/>
    </source>
</evidence>
<dbReference type="SUPFAM" id="SSF48403">
    <property type="entry name" value="Ankyrin repeat"/>
    <property type="match status" value="1"/>
</dbReference>
<dbReference type="PROSITE" id="PS50088">
    <property type="entry name" value="ANK_REPEAT"/>
    <property type="match status" value="5"/>
</dbReference>
<dbReference type="InterPro" id="IPR036770">
    <property type="entry name" value="Ankyrin_rpt-contain_sf"/>
</dbReference>
<dbReference type="PRINTS" id="PR01415">
    <property type="entry name" value="ANKYRIN"/>
</dbReference>
<dbReference type="Pfam" id="PF22939">
    <property type="entry name" value="WHD_GPIID"/>
    <property type="match status" value="1"/>
</dbReference>
<keyword evidence="8" id="KW-1185">Reference proteome</keyword>
<dbReference type="Pfam" id="PF12796">
    <property type="entry name" value="Ank_2"/>
    <property type="match status" value="3"/>
</dbReference>
<feature type="compositionally biased region" description="Basic and acidic residues" evidence="4">
    <location>
        <begin position="1090"/>
        <end position="1105"/>
    </location>
</feature>
<reference evidence="7" key="1">
    <citation type="submission" date="2018-12" db="EMBL/GenBank/DDBJ databases">
        <authorList>
            <person name="Syme R.A."/>
            <person name="Farfan-Caceres L."/>
            <person name="Lichtenzveig J."/>
        </authorList>
    </citation>
    <scope>NUCLEOTIDE SEQUENCE</scope>
    <source>
        <strain evidence="7">Al4</strain>
    </source>
</reference>
<protein>
    <recommendedName>
        <fullName evidence="9">Ankyrin repeat protein</fullName>
    </recommendedName>
</protein>
<dbReference type="PANTHER" id="PTHR24198:SF165">
    <property type="entry name" value="ANKYRIN REPEAT-CONTAINING PROTEIN-RELATED"/>
    <property type="match status" value="1"/>
</dbReference>